<gene>
    <name evidence="4" type="ORF">RV04_GL001285</name>
</gene>
<dbReference type="AlphaFoldDB" id="A0A1L8TP67"/>
<evidence type="ECO:0000256" key="2">
    <source>
        <dbReference type="SAM" id="Phobius"/>
    </source>
</evidence>
<name>A0A1L8TP67_9ENTE</name>
<dbReference type="Proteomes" id="UP000182077">
    <property type="component" value="Unassembled WGS sequence"/>
</dbReference>
<evidence type="ECO:0000256" key="1">
    <source>
        <dbReference type="PROSITE-ProRule" id="PRU00118"/>
    </source>
</evidence>
<protein>
    <recommendedName>
        <fullName evidence="3">KH type-2 domain-containing protein</fullName>
    </recommendedName>
</protein>
<keyword evidence="5" id="KW-1185">Reference proteome</keyword>
<feature type="domain" description="KH type-2" evidence="3">
    <location>
        <begin position="100"/>
        <end position="175"/>
    </location>
</feature>
<evidence type="ECO:0000313" key="5">
    <source>
        <dbReference type="Proteomes" id="UP000182077"/>
    </source>
</evidence>
<sequence length="191" mass="21621">MNRGLKAVGIIVSVILISVFLIVLAISSPYLSLPFGMKRTEFLLGSLSNYYFRQYLFWVALVLIAILLIFILFLIFYPKAKQTFVLKEDKGQLTLDKKAIEGFVRSKLNGVGFVSSPNVKVRATKNKIKVKVKGQLTRTSSIIGKTGTLMEEIQRELQDILGSQEKVKVDITFAKYDDEHDKNEANRSRVE</sequence>
<dbReference type="GeneID" id="86911217"/>
<feature type="transmembrane region" description="Helical" evidence="2">
    <location>
        <begin position="55"/>
        <end position="77"/>
    </location>
</feature>
<evidence type="ECO:0000259" key="3">
    <source>
        <dbReference type="PROSITE" id="PS50823"/>
    </source>
</evidence>
<dbReference type="PROSITE" id="PS50823">
    <property type="entry name" value="KH_TYPE_2"/>
    <property type="match status" value="1"/>
</dbReference>
<organism evidence="4 5">
    <name type="scientific">Enterococcus hermanniensis</name>
    <dbReference type="NCBI Taxonomy" id="249189"/>
    <lineage>
        <taxon>Bacteria</taxon>
        <taxon>Bacillati</taxon>
        <taxon>Bacillota</taxon>
        <taxon>Bacilli</taxon>
        <taxon>Lactobacillales</taxon>
        <taxon>Enterococcaceae</taxon>
        <taxon>Enterococcus</taxon>
    </lineage>
</organism>
<keyword evidence="2" id="KW-0472">Membrane</keyword>
<dbReference type="OrthoDB" id="2249586at2"/>
<dbReference type="InterPro" id="IPR004044">
    <property type="entry name" value="KH_dom_type_2"/>
</dbReference>
<keyword evidence="1" id="KW-0694">RNA-binding</keyword>
<dbReference type="EMBL" id="JXKQ01000003">
    <property type="protein sequence ID" value="OJG46119.1"/>
    <property type="molecule type" value="Genomic_DNA"/>
</dbReference>
<keyword evidence="2" id="KW-0812">Transmembrane</keyword>
<accession>A0A1L8TP67</accession>
<reference evidence="4 5" key="1">
    <citation type="submission" date="2014-12" db="EMBL/GenBank/DDBJ databases">
        <title>Draft genome sequences of 29 type strains of Enterococci.</title>
        <authorList>
            <person name="Zhong Z."/>
            <person name="Sun Z."/>
            <person name="Liu W."/>
            <person name="Zhang W."/>
            <person name="Zhang H."/>
        </authorList>
    </citation>
    <scope>NUCLEOTIDE SEQUENCE [LARGE SCALE GENOMIC DNA]</scope>
    <source>
        <strain evidence="4 5">DSM 17122</strain>
    </source>
</reference>
<feature type="transmembrane region" description="Helical" evidence="2">
    <location>
        <begin position="7"/>
        <end position="35"/>
    </location>
</feature>
<dbReference type="GO" id="GO:0003723">
    <property type="term" value="F:RNA binding"/>
    <property type="evidence" value="ECO:0007669"/>
    <property type="project" value="UniProtKB-UniRule"/>
</dbReference>
<dbReference type="NCBIfam" id="NF033218">
    <property type="entry name" value="anchor_AmaP"/>
    <property type="match status" value="1"/>
</dbReference>
<dbReference type="STRING" id="249189.RV04_GL001285"/>
<keyword evidence="2" id="KW-1133">Transmembrane helix</keyword>
<comment type="caution">
    <text evidence="4">The sequence shown here is derived from an EMBL/GenBank/DDBJ whole genome shotgun (WGS) entry which is preliminary data.</text>
</comment>
<dbReference type="RefSeq" id="WP_071857227.1">
    <property type="nucleotide sequence ID" value="NZ_JBHSHK010000001.1"/>
</dbReference>
<evidence type="ECO:0000313" key="4">
    <source>
        <dbReference type="EMBL" id="OJG46119.1"/>
    </source>
</evidence>
<proteinExistence type="predicted"/>